<accession>A0A6A8AFL0</accession>
<proteinExistence type="predicted"/>
<evidence type="ECO:0000313" key="6">
    <source>
        <dbReference type="Proteomes" id="UP000435138"/>
    </source>
</evidence>
<dbReference type="SUPFAM" id="SSF53187">
    <property type="entry name" value="Zn-dependent exopeptidases"/>
    <property type="match status" value="1"/>
</dbReference>
<evidence type="ECO:0000259" key="4">
    <source>
        <dbReference type="Pfam" id="PF07687"/>
    </source>
</evidence>
<dbReference type="Pfam" id="PF07687">
    <property type="entry name" value="M20_dimer"/>
    <property type="match status" value="1"/>
</dbReference>
<dbReference type="AlphaFoldDB" id="A0A6A8AFL0"/>
<dbReference type="EMBL" id="WIXI01000051">
    <property type="protein sequence ID" value="MQY50113.1"/>
    <property type="molecule type" value="Genomic_DNA"/>
</dbReference>
<dbReference type="Gene3D" id="3.40.630.10">
    <property type="entry name" value="Zn peptidases"/>
    <property type="match status" value="1"/>
</dbReference>
<keyword evidence="3 5" id="KW-0378">Hydrolase</keyword>
<evidence type="ECO:0000313" key="5">
    <source>
        <dbReference type="EMBL" id="MQY50113.1"/>
    </source>
</evidence>
<dbReference type="Proteomes" id="UP000435138">
    <property type="component" value="Unassembled WGS sequence"/>
</dbReference>
<dbReference type="PANTHER" id="PTHR43270">
    <property type="entry name" value="BETA-ALA-HIS DIPEPTIDASE"/>
    <property type="match status" value="1"/>
</dbReference>
<protein>
    <submittedName>
        <fullName evidence="5">M20/M25/M40 family metallo-hydrolase</fullName>
    </submittedName>
</protein>
<evidence type="ECO:0000256" key="3">
    <source>
        <dbReference type="ARBA" id="ARBA00022801"/>
    </source>
</evidence>
<keyword evidence="2" id="KW-0479">Metal-binding</keyword>
<dbReference type="GO" id="GO:0008233">
    <property type="term" value="F:peptidase activity"/>
    <property type="evidence" value="ECO:0007669"/>
    <property type="project" value="UniProtKB-KW"/>
</dbReference>
<organism evidence="5 6">
    <name type="scientific">Endobacterium cereale</name>
    <dbReference type="NCBI Taxonomy" id="2663029"/>
    <lineage>
        <taxon>Bacteria</taxon>
        <taxon>Pseudomonadati</taxon>
        <taxon>Pseudomonadota</taxon>
        <taxon>Alphaproteobacteria</taxon>
        <taxon>Hyphomicrobiales</taxon>
        <taxon>Rhizobiaceae</taxon>
        <taxon>Endobacterium</taxon>
    </lineage>
</organism>
<reference evidence="5 6" key="1">
    <citation type="submission" date="2019-11" db="EMBL/GenBank/DDBJ databases">
        <title>Genome analysis of Rhizobacterium cereale a novel genus and species isolated from maize roots in North Spain.</title>
        <authorList>
            <person name="Menendez E."/>
            <person name="Flores-Felix J.D."/>
            <person name="Ramirez-Bahena M.-H."/>
            <person name="Igual J.M."/>
            <person name="Garcia-Fraile P."/>
            <person name="Peix A."/>
            <person name="Velazquez E."/>
        </authorList>
    </citation>
    <scope>NUCLEOTIDE SEQUENCE [LARGE SCALE GENOMIC DNA]</scope>
    <source>
        <strain evidence="5 6">RZME27</strain>
    </source>
</reference>
<name>A0A6A8AFL0_9HYPH</name>
<comment type="caution">
    <text evidence="5">The sequence shown here is derived from an EMBL/GenBank/DDBJ whole genome shotgun (WGS) entry which is preliminary data.</text>
</comment>
<evidence type="ECO:0000256" key="2">
    <source>
        <dbReference type="ARBA" id="ARBA00022723"/>
    </source>
</evidence>
<dbReference type="InterPro" id="IPR011650">
    <property type="entry name" value="Peptidase_M20_dimer"/>
</dbReference>
<dbReference type="GO" id="GO:0006508">
    <property type="term" value="P:proteolysis"/>
    <property type="evidence" value="ECO:0007669"/>
    <property type="project" value="UniProtKB-KW"/>
</dbReference>
<dbReference type="Pfam" id="PF01546">
    <property type="entry name" value="Peptidase_M20"/>
    <property type="match status" value="1"/>
</dbReference>
<evidence type="ECO:0000256" key="1">
    <source>
        <dbReference type="ARBA" id="ARBA00022670"/>
    </source>
</evidence>
<keyword evidence="1" id="KW-0645">Protease</keyword>
<dbReference type="PANTHER" id="PTHR43270:SF12">
    <property type="entry name" value="SUCCINYL-DIAMINOPIMELATE DESUCCINYLASE"/>
    <property type="match status" value="1"/>
</dbReference>
<dbReference type="InterPro" id="IPR051458">
    <property type="entry name" value="Cyt/Met_Dipeptidase"/>
</dbReference>
<dbReference type="InterPro" id="IPR002933">
    <property type="entry name" value="Peptidase_M20"/>
</dbReference>
<dbReference type="Gene3D" id="3.30.70.360">
    <property type="match status" value="1"/>
</dbReference>
<gene>
    <name evidence="5" type="ORF">GAO09_29205</name>
</gene>
<sequence>MDAAGKTQLNAVERYTILSRAEAYFDDGSFLADLTRLVAIRSESQDPSKAPHLMEYLTDAIEPMLWEMDFQTQIFDNPLPGGAPLLVGSRIEDPALKTVLIYGHGDVCNPQEGFWREGLSPFEVVVEDDRIYGRGTADNKVQHLINFRALGFLLAERGKLGFNVKVIVEMSEETGSAGLREFFRANKELLSADVLIASDGPRLQSDTATVFMGSRGAMNFELVADFRDGAYHSGNFGGLISDPAIVLLHAIASITDTRGQINIPEWRPTSLSSDVRAALASLPMGSDGPPVEENWGEEGLTPAERAFGWNSFAVLAMTSGVPDCPVNAISGVARATCQLRFVVGTEPEDIVPALRRHLDVHGFERVEIRATDGEAFRATRVSPDHPWVKLVTESLERTEGKPPHILPNLAGSLPNDAFSEILGLPTVWVPHSYGGCCQHAPNEHVLGSLSKSALRNMAGIFADIAESGGPSD</sequence>
<keyword evidence="6" id="KW-1185">Reference proteome</keyword>
<dbReference type="RefSeq" id="WP_153360441.1">
    <property type="nucleotide sequence ID" value="NZ_JAYKOO010000004.1"/>
</dbReference>
<dbReference type="NCBIfam" id="NF005478">
    <property type="entry name" value="PRK07079.1"/>
    <property type="match status" value="1"/>
</dbReference>
<dbReference type="GO" id="GO:0046872">
    <property type="term" value="F:metal ion binding"/>
    <property type="evidence" value="ECO:0007669"/>
    <property type="project" value="UniProtKB-KW"/>
</dbReference>
<feature type="domain" description="Peptidase M20 dimerisation" evidence="4">
    <location>
        <begin position="213"/>
        <end position="362"/>
    </location>
</feature>